<feature type="domain" description="HTH lysR-type" evidence="5">
    <location>
        <begin position="1"/>
        <end position="59"/>
    </location>
</feature>
<evidence type="ECO:0000256" key="3">
    <source>
        <dbReference type="ARBA" id="ARBA00023125"/>
    </source>
</evidence>
<keyword evidence="7" id="KW-1185">Reference proteome</keyword>
<dbReference type="PANTHER" id="PTHR30537:SF72">
    <property type="entry name" value="LYSR FAMILY TRANSCRIPTIONAL REGULATOR"/>
    <property type="match status" value="1"/>
</dbReference>
<evidence type="ECO:0000313" key="7">
    <source>
        <dbReference type="Proteomes" id="UP000295110"/>
    </source>
</evidence>
<keyword evidence="2" id="KW-0805">Transcription regulation</keyword>
<dbReference type="OrthoDB" id="8678019at2"/>
<dbReference type="InterPro" id="IPR036390">
    <property type="entry name" value="WH_DNA-bd_sf"/>
</dbReference>
<dbReference type="InterPro" id="IPR000847">
    <property type="entry name" value="LysR_HTH_N"/>
</dbReference>
<keyword evidence="4" id="KW-0804">Transcription</keyword>
<dbReference type="GO" id="GO:0006351">
    <property type="term" value="P:DNA-templated transcription"/>
    <property type="evidence" value="ECO:0007669"/>
    <property type="project" value="TreeGrafter"/>
</dbReference>
<dbReference type="Proteomes" id="UP000295110">
    <property type="component" value="Unassembled WGS sequence"/>
</dbReference>
<reference evidence="6 7" key="1">
    <citation type="submission" date="2019-03" db="EMBL/GenBank/DDBJ databases">
        <title>Genomic Encyclopedia of Type Strains, Phase IV (KMG-IV): sequencing the most valuable type-strain genomes for metagenomic binning, comparative biology and taxonomic classification.</title>
        <authorList>
            <person name="Goeker M."/>
        </authorList>
    </citation>
    <scope>NUCLEOTIDE SEQUENCE [LARGE SCALE GENOMIC DNA]</scope>
    <source>
        <strain evidence="6 7">DSM 654</strain>
    </source>
</reference>
<name>A0A4R3VDQ4_ROSSA</name>
<organism evidence="6 7">
    <name type="scientific">Roseateles saccharophilus</name>
    <name type="common">Pseudomonas saccharophila</name>
    <dbReference type="NCBI Taxonomy" id="304"/>
    <lineage>
        <taxon>Bacteria</taxon>
        <taxon>Pseudomonadati</taxon>
        <taxon>Pseudomonadota</taxon>
        <taxon>Betaproteobacteria</taxon>
        <taxon>Burkholderiales</taxon>
        <taxon>Sphaerotilaceae</taxon>
        <taxon>Roseateles</taxon>
    </lineage>
</organism>
<dbReference type="InterPro" id="IPR058163">
    <property type="entry name" value="LysR-type_TF_proteobact-type"/>
</dbReference>
<accession>A0A4R3VDQ4</accession>
<dbReference type="Gene3D" id="3.40.190.290">
    <property type="match status" value="1"/>
</dbReference>
<proteinExistence type="inferred from homology"/>
<dbReference type="CDD" id="cd08422">
    <property type="entry name" value="PBP2_CrgA_like"/>
    <property type="match status" value="1"/>
</dbReference>
<dbReference type="FunFam" id="1.10.10.10:FF:000001">
    <property type="entry name" value="LysR family transcriptional regulator"/>
    <property type="match status" value="1"/>
</dbReference>
<comment type="similarity">
    <text evidence="1">Belongs to the LysR transcriptional regulatory family.</text>
</comment>
<dbReference type="PRINTS" id="PR00039">
    <property type="entry name" value="HTHLYSR"/>
</dbReference>
<dbReference type="Pfam" id="PF03466">
    <property type="entry name" value="LysR_substrate"/>
    <property type="match status" value="1"/>
</dbReference>
<dbReference type="RefSeq" id="WP_132570413.1">
    <property type="nucleotide sequence ID" value="NZ_CBCSGL010000005.1"/>
</dbReference>
<dbReference type="SUPFAM" id="SSF46785">
    <property type="entry name" value="Winged helix' DNA-binding domain"/>
    <property type="match status" value="1"/>
</dbReference>
<dbReference type="GO" id="GO:0003700">
    <property type="term" value="F:DNA-binding transcription factor activity"/>
    <property type="evidence" value="ECO:0007669"/>
    <property type="project" value="InterPro"/>
</dbReference>
<evidence type="ECO:0000256" key="2">
    <source>
        <dbReference type="ARBA" id="ARBA00023015"/>
    </source>
</evidence>
<dbReference type="SUPFAM" id="SSF53850">
    <property type="entry name" value="Periplasmic binding protein-like II"/>
    <property type="match status" value="1"/>
</dbReference>
<protein>
    <submittedName>
        <fullName evidence="6">DNA-binding transcriptional LysR family regulator</fullName>
    </submittedName>
</protein>
<sequence>MRNLQGLTSFLEAASAGSFTAAAARLDLSPAAVSKNVMKLEAELGVRLFNRHTRRIHLTPEGQAFAEQARAALRALDDALAGVRESQAEPSGRVRISVGVSFGRLHVMPALPGLLARFPRLEIELTLDNRNIDLVAEGYDIGIRGGRVRDSSLVSRRVCALPLLLVASPDYLARRGTPRAAADLAAHDCIGVRFASGQAASWKLRPAPGEPAQEWLPPARLWVSDPEAPLGLVRAGAGILQVGLHHAAADLQAGRLVPVLPGLLAPDTREIHLHYPHRQFLSPRVRVVVDELLAHFATIEALHWRPAGWAEG</sequence>
<dbReference type="Gene3D" id="1.10.10.10">
    <property type="entry name" value="Winged helix-like DNA-binding domain superfamily/Winged helix DNA-binding domain"/>
    <property type="match status" value="1"/>
</dbReference>
<dbReference type="PROSITE" id="PS50931">
    <property type="entry name" value="HTH_LYSR"/>
    <property type="match status" value="1"/>
</dbReference>
<dbReference type="PANTHER" id="PTHR30537">
    <property type="entry name" value="HTH-TYPE TRANSCRIPTIONAL REGULATOR"/>
    <property type="match status" value="1"/>
</dbReference>
<evidence type="ECO:0000256" key="4">
    <source>
        <dbReference type="ARBA" id="ARBA00023163"/>
    </source>
</evidence>
<keyword evidence="3 6" id="KW-0238">DNA-binding</keyword>
<comment type="caution">
    <text evidence="6">The sequence shown here is derived from an EMBL/GenBank/DDBJ whole genome shotgun (WGS) entry which is preliminary data.</text>
</comment>
<dbReference type="AlphaFoldDB" id="A0A4R3VDQ4"/>
<dbReference type="InterPro" id="IPR005119">
    <property type="entry name" value="LysR_subst-bd"/>
</dbReference>
<gene>
    <name evidence="6" type="ORF">EV671_100578</name>
</gene>
<evidence type="ECO:0000259" key="5">
    <source>
        <dbReference type="PROSITE" id="PS50931"/>
    </source>
</evidence>
<evidence type="ECO:0000313" key="6">
    <source>
        <dbReference type="EMBL" id="TCV02043.1"/>
    </source>
</evidence>
<evidence type="ECO:0000256" key="1">
    <source>
        <dbReference type="ARBA" id="ARBA00009437"/>
    </source>
</evidence>
<dbReference type="EMBL" id="SMBU01000005">
    <property type="protein sequence ID" value="TCV02043.1"/>
    <property type="molecule type" value="Genomic_DNA"/>
</dbReference>
<dbReference type="InterPro" id="IPR036388">
    <property type="entry name" value="WH-like_DNA-bd_sf"/>
</dbReference>
<dbReference type="Pfam" id="PF00126">
    <property type="entry name" value="HTH_1"/>
    <property type="match status" value="1"/>
</dbReference>
<dbReference type="GO" id="GO:0043565">
    <property type="term" value="F:sequence-specific DNA binding"/>
    <property type="evidence" value="ECO:0007669"/>
    <property type="project" value="TreeGrafter"/>
</dbReference>